<feature type="region of interest" description="Disordered" evidence="2">
    <location>
        <begin position="667"/>
        <end position="692"/>
    </location>
</feature>
<dbReference type="PANTHER" id="PTHR23509:SF10">
    <property type="entry name" value="LD21067P"/>
    <property type="match status" value="1"/>
</dbReference>
<accession>A0ABN8IRR7</accession>
<feature type="region of interest" description="Disordered" evidence="2">
    <location>
        <begin position="927"/>
        <end position="974"/>
    </location>
</feature>
<evidence type="ECO:0000259" key="4">
    <source>
        <dbReference type="PROSITE" id="PS51043"/>
    </source>
</evidence>
<dbReference type="PANTHER" id="PTHR23509">
    <property type="entry name" value="PA-PL1 PHOSPHOLIPASE FAMILY"/>
    <property type="match status" value="1"/>
</dbReference>
<feature type="compositionally biased region" description="Basic and acidic residues" evidence="2">
    <location>
        <begin position="945"/>
        <end position="954"/>
    </location>
</feature>
<feature type="region of interest" description="Disordered" evidence="2">
    <location>
        <begin position="623"/>
        <end position="649"/>
    </location>
</feature>
<feature type="compositionally biased region" description="Basic and acidic residues" evidence="2">
    <location>
        <begin position="50"/>
        <end position="64"/>
    </location>
</feature>
<feature type="compositionally biased region" description="Polar residues" evidence="2">
    <location>
        <begin position="931"/>
        <end position="943"/>
    </location>
</feature>
<organism evidence="5 6">
    <name type="scientific">Iphiclides podalirius</name>
    <name type="common">scarce swallowtail</name>
    <dbReference type="NCBI Taxonomy" id="110791"/>
    <lineage>
        <taxon>Eukaryota</taxon>
        <taxon>Metazoa</taxon>
        <taxon>Ecdysozoa</taxon>
        <taxon>Arthropoda</taxon>
        <taxon>Hexapoda</taxon>
        <taxon>Insecta</taxon>
        <taxon>Pterygota</taxon>
        <taxon>Neoptera</taxon>
        <taxon>Endopterygota</taxon>
        <taxon>Lepidoptera</taxon>
        <taxon>Glossata</taxon>
        <taxon>Ditrysia</taxon>
        <taxon>Papilionoidea</taxon>
        <taxon>Papilionidae</taxon>
        <taxon>Papilioninae</taxon>
        <taxon>Iphiclides</taxon>
    </lineage>
</organism>
<evidence type="ECO:0000259" key="3">
    <source>
        <dbReference type="PROSITE" id="PS50918"/>
    </source>
</evidence>
<feature type="region of interest" description="Disordered" evidence="2">
    <location>
        <begin position="1"/>
        <end position="80"/>
    </location>
</feature>
<protein>
    <submittedName>
        <fullName evidence="5">Uncharacterized protein</fullName>
    </submittedName>
</protein>
<feature type="region of interest" description="Disordered" evidence="2">
    <location>
        <begin position="880"/>
        <end position="910"/>
    </location>
</feature>
<feature type="domain" description="WWE" evidence="3">
    <location>
        <begin position="1225"/>
        <end position="1307"/>
    </location>
</feature>
<comment type="similarity">
    <text evidence="1">Belongs to the PA-PLA1 family.</text>
</comment>
<feature type="non-terminal residue" evidence="5">
    <location>
        <position position="1"/>
    </location>
</feature>
<dbReference type="InterPro" id="IPR057825">
    <property type="entry name" value="WWE_SEC23-DDH2"/>
</dbReference>
<dbReference type="InterPro" id="IPR004170">
    <property type="entry name" value="WWE_dom"/>
</dbReference>
<feature type="compositionally biased region" description="Polar residues" evidence="2">
    <location>
        <begin position="21"/>
        <end position="38"/>
    </location>
</feature>
<feature type="compositionally biased region" description="Basic and acidic residues" evidence="2">
    <location>
        <begin position="890"/>
        <end position="902"/>
    </location>
</feature>
<evidence type="ECO:0000256" key="2">
    <source>
        <dbReference type="SAM" id="MobiDB-lite"/>
    </source>
</evidence>
<dbReference type="Pfam" id="PF02862">
    <property type="entry name" value="DDHD"/>
    <property type="match status" value="1"/>
</dbReference>
<dbReference type="Pfam" id="PF23464">
    <property type="entry name" value="WWE_3"/>
    <property type="match status" value="1"/>
</dbReference>
<dbReference type="PROSITE" id="PS51043">
    <property type="entry name" value="DDHD"/>
    <property type="match status" value="1"/>
</dbReference>
<feature type="domain" description="DDHD" evidence="4">
    <location>
        <begin position="1588"/>
        <end position="1790"/>
    </location>
</feature>
<evidence type="ECO:0000313" key="5">
    <source>
        <dbReference type="EMBL" id="CAH2065144.1"/>
    </source>
</evidence>
<reference evidence="5" key="1">
    <citation type="submission" date="2022-03" db="EMBL/GenBank/DDBJ databases">
        <authorList>
            <person name="Martin H S."/>
        </authorList>
    </citation>
    <scope>NUCLEOTIDE SEQUENCE</scope>
</reference>
<keyword evidence="6" id="KW-1185">Reference proteome</keyword>
<evidence type="ECO:0000313" key="6">
    <source>
        <dbReference type="Proteomes" id="UP000837857"/>
    </source>
</evidence>
<dbReference type="InterPro" id="IPR004177">
    <property type="entry name" value="DDHD_dom"/>
</dbReference>
<proteinExistence type="inferred from homology"/>
<name>A0ABN8IRR7_9NEOP</name>
<evidence type="ECO:0000256" key="1">
    <source>
        <dbReference type="ARBA" id="ARBA00038464"/>
    </source>
</evidence>
<feature type="compositionally biased region" description="Polar residues" evidence="2">
    <location>
        <begin position="633"/>
        <end position="644"/>
    </location>
</feature>
<dbReference type="EMBL" id="OW152842">
    <property type="protein sequence ID" value="CAH2065144.1"/>
    <property type="molecule type" value="Genomic_DNA"/>
</dbReference>
<dbReference type="Proteomes" id="UP000837857">
    <property type="component" value="Chromosome 30"/>
</dbReference>
<gene>
    <name evidence="5" type="ORF">IPOD504_LOCUS13056</name>
</gene>
<dbReference type="PROSITE" id="PS50918">
    <property type="entry name" value="WWE"/>
    <property type="match status" value="1"/>
</dbReference>
<sequence>MEPHPNLDEQIGSQGCPLRQPEQNTSDLSSGDANSNLSRPHGLSNVPYVHRFDGQNLGDDRNAESGKTVQSKASVGAEDDFDVNEYFARLQGTRYVSAPLNSAQKENIGAEAEENLEEINLNEPEKAAADDVPHSLTADIAQNFSQLPTVLPQVASAVFSSFSNMLSMKSREHTPDEGGPVPDYRSHEPVDSGVPLMGVPDVVKDVAPQPKEPPTIGTASNYRITTRKKMYAPIPGLRSGDMSHNLPTYNPPMGLTNAPSFFTPDTSDATDNNNFNMSTEVAQSKLDYNIFGKTVAQNVESNVAVETTQNIPQEFSINVDQKQLAVSSALHDQTKSISFIEDKNKCDPDNIQSTETLAKCNEMDLIQPQKSHEMIINTPPAQSVMPASASNVSVIPPPPMFSNLPRSEGQNNLRSVLPPSIARRISASNPVIKPQAPPSLVPLHNIFVPDSNISTQSQPELNVANPEKSSAIPLMSNQLTNAPILNNNMTKFESKQLPPAEIFSVPSQYIPPTLFQAANTSTPAPGEVQHTKDSRKEFSAKLPFNISQPSDLSVTHLSQLNLDPPITNLAEELTSEIPLRAPNSDIFLRNISDITDIPSTSVPLPPPPVFINPNDISALSLKSKESRKPADQCENNAATDSSKIVTEPPKISNTQNFRMTKKRPQYYSGPIEGVGSITPPAEEEDTKSDESGLDVHSIEQDAKKDFPIFDEYVIDPSETDDDKIEYKEREKSSDDPIPDVDTFTNRVERYKKMEETHADHVDDVFESRKSSKSFELPTSSSPAMTIASYFDTGNYAVENHYRNSLTSPSNLNSFQFITQSSLMRVPPGFEDEFQRRLSLVSNEGFLTTDKDEFAKYIPDLAYQSNLSTALTANQLALNQNNSSSVETENILDKSSEKSHSESLGELPLPQTEAKLPDFASIFDGKRESANEENQPLSSSSFSELTPEKKLEKSADPSNEVISLPHSVNLPSDKPPAVAENSDVYDFSRLSSYFSSPTQADPSKSFFELSQSQNHYRQETVPLKDSSKIASDCSIVGNTTSMSSRNNPNDKTNIPHETLVANMNLIKDLTSTANIDFIPKEQTVRTINFFTVVYDDNSLNPVSSKGESKSVKNDNSNRLNADISSSNIHELVKTSSKSDNLLFTDSSPHCCNTETETVKEIDNNLDNLGSNKVKFRKSMNGNSSDASNGIDVMEKKKDDGGHSFTVNFDNYSLQEEKEDNVTIMTENRSSGEYSPVKHHWFYRVDQEDKSVWKGFSAVDSTALENAYNSPDLDENTLVPTDGGRFDVHVVGRLRTPVYWSEKPSNVMRCSWFYRGNSDARYVPYPESVAVKLEEEYKHGIRTSEWHRRLVLPEGEVVVMHGPSVMVHFLQGSAADAFSSSPQTAVRPRVVRRGCVESEIEDGEPSKVDHLVLLCHGVGSACDMRFRPVEEVVDDFRATSLQLLQSHYKNSYDRGIVGRIEVLPVSWHSALHSGEAGVDRRLARVTLDSIPRLRSFTNDTVLDVLFYTSPVYCQTIIDTVCKELNRIYSLFKARNPSFDGGVSLGGHSLGSVILYDLLCHQTPEECPGPEKRYVNGSAGTGQPSVSYPQLIFHPDVLYALGSPIAIFECIRGVEQLGADFCLPTCKRFFNIFHPYDPIAYRIEPLINPQLKDVKPFQIPHHKGRKRMHLELKDTMARVGADIKQKLIESIRSTWSSMWRSQPPSERQLEKVVEEEMEKEQLTDEAKEEVVSDSEVQATAEMLGKLNGGRRVDYVLQEAPFEMINEYLFAMSSHVCYWESEDTMLLVLREVYSGRGVQPDGSRPQRTMTVQRTRPVLATETDDIKIIGSDCPSTSRGGF</sequence>
<dbReference type="SMART" id="SM01127">
    <property type="entry name" value="DDHD"/>
    <property type="match status" value="1"/>
</dbReference>
<dbReference type="InterPro" id="IPR058055">
    <property type="entry name" value="PA-PLA1"/>
</dbReference>